<dbReference type="EMBL" id="JBJHZX010000001">
    <property type="protein sequence ID" value="MFL0194048.1"/>
    <property type="molecule type" value="Genomic_DNA"/>
</dbReference>
<reference evidence="2 3" key="1">
    <citation type="submission" date="2024-11" db="EMBL/GenBank/DDBJ databases">
        <authorList>
            <person name="Heng Y.C."/>
            <person name="Lim A.C.H."/>
            <person name="Lee J.K.Y."/>
            <person name="Kittelmann S."/>
        </authorList>
    </citation>
    <scope>NUCLEOTIDE SEQUENCE [LARGE SCALE GENOMIC DNA]</scope>
    <source>
        <strain evidence="2 3">WILCCON 0269</strain>
    </source>
</reference>
<dbReference type="InterPro" id="IPR000510">
    <property type="entry name" value="Nase/OxRdtase_comp1"/>
</dbReference>
<dbReference type="Pfam" id="PF00148">
    <property type="entry name" value="Oxidored_nitro"/>
    <property type="match status" value="1"/>
</dbReference>
<protein>
    <submittedName>
        <fullName evidence="2">Nitrogenase component 1</fullName>
    </submittedName>
</protein>
<accession>A0ABW8SFM2</accession>
<evidence type="ECO:0000259" key="1">
    <source>
        <dbReference type="Pfam" id="PF00148"/>
    </source>
</evidence>
<comment type="caution">
    <text evidence="2">The sequence shown here is derived from an EMBL/GenBank/DDBJ whole genome shotgun (WGS) entry which is preliminary data.</text>
</comment>
<gene>
    <name evidence="2" type="ORF">ACJDU8_00365</name>
</gene>
<keyword evidence="3" id="KW-1185">Reference proteome</keyword>
<dbReference type="Proteomes" id="UP001623660">
    <property type="component" value="Unassembled WGS sequence"/>
</dbReference>
<dbReference type="RefSeq" id="WP_406790171.1">
    <property type="nucleotide sequence ID" value="NZ_JBJHZX010000001.1"/>
</dbReference>
<dbReference type="InterPro" id="IPR050152">
    <property type="entry name" value="ChlB/BchB/BchZ"/>
</dbReference>
<evidence type="ECO:0000313" key="3">
    <source>
        <dbReference type="Proteomes" id="UP001623660"/>
    </source>
</evidence>
<evidence type="ECO:0000313" key="2">
    <source>
        <dbReference type="EMBL" id="MFL0194048.1"/>
    </source>
</evidence>
<dbReference type="Gene3D" id="3.40.50.1980">
    <property type="entry name" value="Nitrogenase molybdenum iron protein domain"/>
    <property type="match status" value="3"/>
</dbReference>
<organism evidence="2 3">
    <name type="scientific">Candidatus Clostridium eludens</name>
    <dbReference type="NCBI Taxonomy" id="3381663"/>
    <lineage>
        <taxon>Bacteria</taxon>
        <taxon>Bacillati</taxon>
        <taxon>Bacillota</taxon>
        <taxon>Clostridia</taxon>
        <taxon>Eubacteriales</taxon>
        <taxon>Clostridiaceae</taxon>
        <taxon>Clostridium</taxon>
    </lineage>
</organism>
<dbReference type="SUPFAM" id="SSF53807">
    <property type="entry name" value="Helical backbone' metal receptor"/>
    <property type="match status" value="1"/>
</dbReference>
<proteinExistence type="predicted"/>
<feature type="domain" description="Nitrogenase/oxidoreductase component 1" evidence="1">
    <location>
        <begin position="12"/>
        <end position="437"/>
    </location>
</feature>
<sequence>MSKIIEQPRYSCALGAQQTVLGIPRAIPILHSGPGCSAKIHGALTTSSGYQGEGYVGGSHIPCTNSGEKEVVFGGEEILRETIDGSLRVLKGDLFVVLTGCTSEIVGDDVEAVVSKYKKEGYPIVNAETGGFKGNNYFGHELVLQAIIEQLIGDVEPKVRKGVVNVFSVVPFQNQNWRGDLQEIKKLLNSIGLEVNILFGYESAGVSEWRDIPNAEFNLVLSPWVGLETAKLLKSKYNTPYMHYPVIPVGAKATSKFLKEVGEFANIDKEKVQRVIVEKEKRFYKYFIGAADFFTEIKNGLPYELYTIADSTYALGASNFLINELGYIPKQAFITDNVPERYTDKIRREFENIDREYKDKVTFEIDGGKIEKQIRKDKNIPRKTLILGSDWEDDLALDIEAPITYLSIPITNNLILNKTYIGYNGGLRLIEDIYSNILNDRLFNARFVDKDEKGNYR</sequence>
<name>A0ABW8SFM2_9CLOT</name>
<dbReference type="PANTHER" id="PTHR33712:SF7">
    <property type="entry name" value="LIGHT-INDEPENDENT PROTOCHLOROPHYLLIDE REDUCTASE SUBUNIT B"/>
    <property type="match status" value="1"/>
</dbReference>
<dbReference type="PANTHER" id="PTHR33712">
    <property type="entry name" value="LIGHT-INDEPENDENT PROTOCHLOROPHYLLIDE REDUCTASE SUBUNIT B"/>
    <property type="match status" value="1"/>
</dbReference>